<keyword evidence="10" id="KW-1185">Reference proteome</keyword>
<evidence type="ECO:0000313" key="10">
    <source>
        <dbReference type="Proteomes" id="UP000007322"/>
    </source>
</evidence>
<accession>G2Q7X5</accession>
<evidence type="ECO:0000256" key="3">
    <source>
        <dbReference type="ARBA" id="ARBA00022692"/>
    </source>
</evidence>
<dbReference type="Pfam" id="PF04511">
    <property type="entry name" value="DER1"/>
    <property type="match status" value="1"/>
</dbReference>
<evidence type="ECO:0000256" key="2">
    <source>
        <dbReference type="ARBA" id="ARBA00008917"/>
    </source>
</evidence>
<dbReference type="OMA" id="LWRCVTS"/>
<comment type="similarity">
    <text evidence="2 7">Belongs to the derlin family.</text>
</comment>
<dbReference type="EMBL" id="CP003003">
    <property type="protein sequence ID" value="AEO56132.1"/>
    <property type="molecule type" value="Genomic_DNA"/>
</dbReference>
<dbReference type="GO" id="GO:0006950">
    <property type="term" value="P:response to stress"/>
    <property type="evidence" value="ECO:0007669"/>
    <property type="project" value="UniProtKB-ARBA"/>
</dbReference>
<evidence type="ECO:0000256" key="1">
    <source>
        <dbReference type="ARBA" id="ARBA00004477"/>
    </source>
</evidence>
<feature type="transmembrane region" description="Helical" evidence="7">
    <location>
        <begin position="20"/>
        <end position="42"/>
    </location>
</feature>
<sequence>MSSEIMDAYWAAPPMARTLATAILVTSISVHFGFVSFVWFYFTEDRLLRFPPEIWRLATTFFLSRPKLGIIMDPYFAFQYLRDLEVANSRFPRKEDVLWYLITVGGFIIFLNRTFLGGGFFLDALIMALAYTATQDQRGIRSNFFFFTVPAQAIPYCMLVSSLLMSPAAIPLQITGIVAAHLYDFLSRLWPEFGGGRNILATPRFVSYLVQTPRVLKRDYGTAIRQPNAPTAGSSTGASTGSVLPDSWKTRGAGHRLGGN</sequence>
<dbReference type="STRING" id="573729.G2Q7X5"/>
<dbReference type="HOGENOM" id="CLU_051898_7_0_1"/>
<dbReference type="GO" id="GO:0005789">
    <property type="term" value="C:endoplasmic reticulum membrane"/>
    <property type="evidence" value="ECO:0007669"/>
    <property type="project" value="UniProtKB-SubCell"/>
</dbReference>
<dbReference type="Proteomes" id="UP000007322">
    <property type="component" value="Chromosome 2"/>
</dbReference>
<feature type="transmembrane region" description="Helical" evidence="7">
    <location>
        <begin position="98"/>
        <end position="131"/>
    </location>
</feature>
<evidence type="ECO:0000256" key="4">
    <source>
        <dbReference type="ARBA" id="ARBA00022824"/>
    </source>
</evidence>
<feature type="transmembrane region" description="Helical" evidence="7">
    <location>
        <begin position="143"/>
        <end position="165"/>
    </location>
</feature>
<keyword evidence="4 7" id="KW-0256">Endoplasmic reticulum</keyword>
<keyword evidence="5 7" id="KW-1133">Transmembrane helix</keyword>
<evidence type="ECO:0000256" key="5">
    <source>
        <dbReference type="ARBA" id="ARBA00022989"/>
    </source>
</evidence>
<evidence type="ECO:0000313" key="9">
    <source>
        <dbReference type="EMBL" id="AEO56132.1"/>
    </source>
</evidence>
<evidence type="ECO:0000256" key="6">
    <source>
        <dbReference type="ARBA" id="ARBA00023136"/>
    </source>
</evidence>
<reference evidence="9 10" key="1">
    <citation type="journal article" date="2011" name="Nat. Biotechnol.">
        <title>Comparative genomic analysis of the thermophilic biomass-degrading fungi Myceliophthora thermophila and Thielavia terrestris.</title>
        <authorList>
            <person name="Berka R.M."/>
            <person name="Grigoriev I.V."/>
            <person name="Otillar R."/>
            <person name="Salamov A."/>
            <person name="Grimwood J."/>
            <person name="Reid I."/>
            <person name="Ishmael N."/>
            <person name="John T."/>
            <person name="Darmond C."/>
            <person name="Moisan M.-C."/>
            <person name="Henrissat B."/>
            <person name="Coutinho P.M."/>
            <person name="Lombard V."/>
            <person name="Natvig D.O."/>
            <person name="Lindquist E."/>
            <person name="Schmutz J."/>
            <person name="Lucas S."/>
            <person name="Harris P."/>
            <person name="Powlowski J."/>
            <person name="Bellemare A."/>
            <person name="Taylor D."/>
            <person name="Butler G."/>
            <person name="de Vries R.P."/>
            <person name="Allijn I.E."/>
            <person name="van den Brink J."/>
            <person name="Ushinsky S."/>
            <person name="Storms R."/>
            <person name="Powell A.J."/>
            <person name="Paulsen I.T."/>
            <person name="Elbourne L.D.H."/>
            <person name="Baker S.E."/>
            <person name="Magnuson J."/>
            <person name="LaBoissiere S."/>
            <person name="Clutterbuck A.J."/>
            <person name="Martinez D."/>
            <person name="Wogulis M."/>
            <person name="de Leon A.L."/>
            <person name="Rey M.W."/>
            <person name="Tsang A."/>
        </authorList>
    </citation>
    <scope>NUCLEOTIDE SEQUENCE [LARGE SCALE GENOMIC DNA]</scope>
    <source>
        <strain evidence="10">ATCC 42464 / BCRC 31852 / DSM 1799</strain>
    </source>
</reference>
<dbReference type="PANTHER" id="PTHR11009">
    <property type="entry name" value="DER1-LIKE PROTEIN, DERLIN"/>
    <property type="match status" value="1"/>
</dbReference>
<name>G2Q7X5_THET4</name>
<dbReference type="KEGG" id="mtm:MYCTH_2300690"/>
<comment type="subcellular location">
    <subcellularLocation>
        <location evidence="1 7">Endoplasmic reticulum membrane</location>
        <topology evidence="1 7">Multi-pass membrane protein</topology>
    </subcellularLocation>
</comment>
<dbReference type="VEuPathDB" id="FungiDB:MYCTH_2300690"/>
<evidence type="ECO:0000256" key="7">
    <source>
        <dbReference type="RuleBase" id="RU363059"/>
    </source>
</evidence>
<feature type="region of interest" description="Disordered" evidence="8">
    <location>
        <begin position="226"/>
        <end position="260"/>
    </location>
</feature>
<keyword evidence="3 7" id="KW-0812">Transmembrane</keyword>
<dbReference type="AlphaFoldDB" id="G2Q7X5"/>
<dbReference type="SUPFAM" id="SSF144091">
    <property type="entry name" value="Rhomboid-like"/>
    <property type="match status" value="1"/>
</dbReference>
<comment type="caution">
    <text evidence="7">Lacks conserved residue(s) required for the propagation of feature annotation.</text>
</comment>
<protein>
    <recommendedName>
        <fullName evidence="7">Derlin</fullName>
    </recommendedName>
</protein>
<proteinExistence type="inferred from homology"/>
<dbReference type="RefSeq" id="XP_003661377.1">
    <property type="nucleotide sequence ID" value="XM_003661329.1"/>
</dbReference>
<gene>
    <name evidence="9" type="ORF">MYCTH_2300690</name>
</gene>
<dbReference type="InterPro" id="IPR007599">
    <property type="entry name" value="DER1"/>
</dbReference>
<evidence type="ECO:0000256" key="8">
    <source>
        <dbReference type="SAM" id="MobiDB-lite"/>
    </source>
</evidence>
<feature type="compositionally biased region" description="Low complexity" evidence="8">
    <location>
        <begin position="229"/>
        <end position="242"/>
    </location>
</feature>
<dbReference type="InParanoid" id="G2Q7X5"/>
<organism evidence="9 10">
    <name type="scientific">Thermothelomyces thermophilus (strain ATCC 42464 / BCRC 31852 / DSM 1799)</name>
    <name type="common">Sporotrichum thermophile</name>
    <dbReference type="NCBI Taxonomy" id="573729"/>
    <lineage>
        <taxon>Eukaryota</taxon>
        <taxon>Fungi</taxon>
        <taxon>Dikarya</taxon>
        <taxon>Ascomycota</taxon>
        <taxon>Pezizomycotina</taxon>
        <taxon>Sordariomycetes</taxon>
        <taxon>Sordariomycetidae</taxon>
        <taxon>Sordariales</taxon>
        <taxon>Chaetomiaceae</taxon>
        <taxon>Thermothelomyces</taxon>
    </lineage>
</organism>
<dbReference type="eggNOG" id="KOG0858">
    <property type="taxonomic scope" value="Eukaryota"/>
</dbReference>
<comment type="function">
    <text evidence="7">May be involved in the degradation of misfolded endoplasmic reticulum (ER) luminal proteins.</text>
</comment>
<dbReference type="OrthoDB" id="19102at2759"/>
<keyword evidence="6 7" id="KW-0472">Membrane</keyword>
<dbReference type="InterPro" id="IPR035952">
    <property type="entry name" value="Rhomboid-like_sf"/>
</dbReference>
<dbReference type="GeneID" id="11512056"/>